<accession>A0A370KJ75</accession>
<evidence type="ECO:0000313" key="3">
    <source>
        <dbReference type="Proteomes" id="UP000254939"/>
    </source>
</evidence>
<comment type="caution">
    <text evidence="2">The sequence shown here is derived from an EMBL/GenBank/DDBJ whole genome shotgun (WGS) entry which is preliminary data.</text>
</comment>
<dbReference type="InterPro" id="IPR025333">
    <property type="entry name" value="DUF4239"/>
</dbReference>
<name>A0A370KJ75_9HYPH</name>
<keyword evidence="1" id="KW-0472">Membrane</keyword>
<dbReference type="Proteomes" id="UP000254939">
    <property type="component" value="Unassembled WGS sequence"/>
</dbReference>
<reference evidence="2 3" key="1">
    <citation type="submission" date="2017-03" db="EMBL/GenBank/DDBJ databases">
        <title>Genome analysis of Rhizobial strains effectives or ineffectives for nitrogen fixation isolated from bean seeds.</title>
        <authorList>
            <person name="Peralta H."/>
            <person name="Aguilar-Vera A."/>
            <person name="Mora Y."/>
            <person name="Vargas-Lagunas C."/>
            <person name="Girard L."/>
            <person name="Mora J."/>
        </authorList>
    </citation>
    <scope>NUCLEOTIDE SEQUENCE [LARGE SCALE GENOMIC DNA]</scope>
    <source>
        <strain evidence="2 3">CCGM3</strain>
    </source>
</reference>
<feature type="transmembrane region" description="Helical" evidence="1">
    <location>
        <begin position="188"/>
        <end position="210"/>
    </location>
</feature>
<evidence type="ECO:0000256" key="1">
    <source>
        <dbReference type="SAM" id="Phobius"/>
    </source>
</evidence>
<protein>
    <submittedName>
        <fullName evidence="2">DUF4239 domain-containing protein</fullName>
    </submittedName>
</protein>
<dbReference type="EMBL" id="NAAC01000030">
    <property type="protein sequence ID" value="RDJ06105.1"/>
    <property type="molecule type" value="Genomic_DNA"/>
</dbReference>
<keyword evidence="1" id="KW-0812">Transmembrane</keyword>
<sequence length="263" mass="28130">MRAGEAGFFQMTALSTGCIIALLLASGALIGTLISRRLPGHHLSTESKEAIKLATAVVGTLSALALGFLVASAKTTFDDAETELRDSAARVVLLDRVLAQYGPELLDVRKQLSGVVEDRIERSFEGATRLATEHLHQDDVGIEPVQRALRALTPDDEVKRLLKSRALEISGAVAEAHWLVLETGQEGLPGAFLVVLTFWLIVIFFTFGLLSPFNGTVISIVVVCAVSVGGAVFIVNDMAHPYGGLISVSDEPLRIALSRMGRN</sequence>
<dbReference type="Pfam" id="PF14023">
    <property type="entry name" value="Bestrophin-like"/>
    <property type="match status" value="1"/>
</dbReference>
<feature type="transmembrane region" description="Helical" evidence="1">
    <location>
        <begin position="53"/>
        <end position="73"/>
    </location>
</feature>
<keyword evidence="1" id="KW-1133">Transmembrane helix</keyword>
<feature type="transmembrane region" description="Helical" evidence="1">
    <location>
        <begin position="12"/>
        <end position="33"/>
    </location>
</feature>
<gene>
    <name evidence="2" type="ORF">B5K06_23250</name>
</gene>
<organism evidence="2 3">
    <name type="scientific">Rhizobium grahamii</name>
    <dbReference type="NCBI Taxonomy" id="1120045"/>
    <lineage>
        <taxon>Bacteria</taxon>
        <taxon>Pseudomonadati</taxon>
        <taxon>Pseudomonadota</taxon>
        <taxon>Alphaproteobacteria</taxon>
        <taxon>Hyphomicrobiales</taxon>
        <taxon>Rhizobiaceae</taxon>
        <taxon>Rhizobium/Agrobacterium group</taxon>
        <taxon>Rhizobium</taxon>
    </lineage>
</organism>
<dbReference type="AlphaFoldDB" id="A0A370KJ75"/>
<feature type="transmembrane region" description="Helical" evidence="1">
    <location>
        <begin position="217"/>
        <end position="235"/>
    </location>
</feature>
<evidence type="ECO:0000313" key="2">
    <source>
        <dbReference type="EMBL" id="RDJ06105.1"/>
    </source>
</evidence>
<dbReference type="PROSITE" id="PS51257">
    <property type="entry name" value="PROKAR_LIPOPROTEIN"/>
    <property type="match status" value="1"/>
</dbReference>
<proteinExistence type="predicted"/>